<dbReference type="AlphaFoldDB" id="A0A1Y1JBU7"/>
<reference evidence="3" key="1">
    <citation type="submission" date="2017-04" db="EMBL/GenBank/DDBJ databases">
        <title>Plasmodium gonderi genome.</title>
        <authorList>
            <person name="Arisue N."/>
            <person name="Honma H."/>
            <person name="Kawai S."/>
            <person name="Tougan T."/>
            <person name="Tanabe K."/>
            <person name="Horii T."/>
        </authorList>
    </citation>
    <scope>NUCLEOTIDE SEQUENCE [LARGE SCALE GENOMIC DNA]</scope>
    <source>
        <strain evidence="3">ATCC 30045</strain>
    </source>
</reference>
<keyword evidence="1" id="KW-0472">Membrane</keyword>
<dbReference type="EMBL" id="BDQF01000007">
    <property type="protein sequence ID" value="GAW79966.1"/>
    <property type="molecule type" value="Genomic_DNA"/>
</dbReference>
<organism evidence="2 3">
    <name type="scientific">Plasmodium gonderi</name>
    <dbReference type="NCBI Taxonomy" id="77519"/>
    <lineage>
        <taxon>Eukaryota</taxon>
        <taxon>Sar</taxon>
        <taxon>Alveolata</taxon>
        <taxon>Apicomplexa</taxon>
        <taxon>Aconoidasida</taxon>
        <taxon>Haemosporida</taxon>
        <taxon>Plasmodiidae</taxon>
        <taxon>Plasmodium</taxon>
        <taxon>Plasmodium (Plasmodium)</taxon>
    </lineage>
</organism>
<evidence type="ECO:0000313" key="3">
    <source>
        <dbReference type="Proteomes" id="UP000195521"/>
    </source>
</evidence>
<protein>
    <submittedName>
        <fullName evidence="2">Uncharacterized protein</fullName>
    </submittedName>
</protein>
<dbReference type="GeneID" id="39746678"/>
<accession>A0A1Y1JBU7</accession>
<keyword evidence="3" id="KW-1185">Reference proteome</keyword>
<dbReference type="OMA" id="CCNLTEA"/>
<dbReference type="OrthoDB" id="370651at2759"/>
<dbReference type="Proteomes" id="UP000195521">
    <property type="component" value="Unassembled WGS sequence"/>
</dbReference>
<feature type="transmembrane region" description="Helical" evidence="1">
    <location>
        <begin position="35"/>
        <end position="56"/>
    </location>
</feature>
<keyword evidence="1" id="KW-1133">Transmembrane helix</keyword>
<name>A0A1Y1JBU7_PLAGO</name>
<dbReference type="RefSeq" id="XP_028542555.1">
    <property type="nucleotide sequence ID" value="XM_028686754.1"/>
</dbReference>
<comment type="caution">
    <text evidence="2">The sequence shown here is derived from an EMBL/GenBank/DDBJ whole genome shotgun (WGS) entry which is preliminary data.</text>
</comment>
<keyword evidence="1" id="KW-0812">Transmembrane</keyword>
<evidence type="ECO:0000313" key="2">
    <source>
        <dbReference type="EMBL" id="GAW79966.1"/>
    </source>
</evidence>
<proteinExistence type="predicted"/>
<sequence>MYYKEYYTYDVIYPAYYSGYVLYEVPKEKNICCSLAEVLCSCFIFTATVTTSIFLVSADVLLRCCDGRDYS</sequence>
<gene>
    <name evidence="2" type="ORF">PGO_061110</name>
</gene>
<evidence type="ECO:0000256" key="1">
    <source>
        <dbReference type="SAM" id="Phobius"/>
    </source>
</evidence>